<dbReference type="EMBL" id="OV651834">
    <property type="protein sequence ID" value="CAH1107589.1"/>
    <property type="molecule type" value="Genomic_DNA"/>
</dbReference>
<evidence type="ECO:0000313" key="3">
    <source>
        <dbReference type="Proteomes" id="UP001153636"/>
    </source>
</evidence>
<feature type="region of interest" description="Disordered" evidence="1">
    <location>
        <begin position="194"/>
        <end position="240"/>
    </location>
</feature>
<proteinExistence type="predicted"/>
<name>A0A9P0CZ54_9CUCU</name>
<reference evidence="2" key="1">
    <citation type="submission" date="2022-01" db="EMBL/GenBank/DDBJ databases">
        <authorList>
            <person name="King R."/>
        </authorList>
    </citation>
    <scope>NUCLEOTIDE SEQUENCE</scope>
</reference>
<keyword evidence="3" id="KW-1185">Reference proteome</keyword>
<organism evidence="2 3">
    <name type="scientific">Psylliodes chrysocephalus</name>
    <dbReference type="NCBI Taxonomy" id="3402493"/>
    <lineage>
        <taxon>Eukaryota</taxon>
        <taxon>Metazoa</taxon>
        <taxon>Ecdysozoa</taxon>
        <taxon>Arthropoda</taxon>
        <taxon>Hexapoda</taxon>
        <taxon>Insecta</taxon>
        <taxon>Pterygota</taxon>
        <taxon>Neoptera</taxon>
        <taxon>Endopterygota</taxon>
        <taxon>Coleoptera</taxon>
        <taxon>Polyphaga</taxon>
        <taxon>Cucujiformia</taxon>
        <taxon>Chrysomeloidea</taxon>
        <taxon>Chrysomelidae</taxon>
        <taxon>Galerucinae</taxon>
        <taxon>Alticini</taxon>
        <taxon>Psylliodes</taxon>
    </lineage>
</organism>
<sequence>MAKLDDFLVKKKETAPILDLSKTLANSKEELRRLLEKVPDFKIKPEKVPPETIKIKEKKFTFKSNKIGKGKKGKYPFLDPVPPEMKNLKIEDLISVPIDWKMLTNLRPKNKGEENYFSRMIELGKLQNKSKLQEKKQFQIDTQIKKTKNKSGVVEMRVISCTECGEEFCNGKTCCKYGYESFARLPETLKTDKIVPSSSGAIPKRKIKRRSRSKSKLKKGNTAAKSKSPKKRSKSRKNHL</sequence>
<protein>
    <submittedName>
        <fullName evidence="2">Uncharacterized protein</fullName>
    </submittedName>
</protein>
<evidence type="ECO:0000313" key="2">
    <source>
        <dbReference type="EMBL" id="CAH1107589.1"/>
    </source>
</evidence>
<gene>
    <name evidence="2" type="ORF">PSYICH_LOCUS8243</name>
</gene>
<dbReference type="OrthoDB" id="8250201at2759"/>
<evidence type="ECO:0000256" key="1">
    <source>
        <dbReference type="SAM" id="MobiDB-lite"/>
    </source>
</evidence>
<accession>A0A9P0CZ54</accession>
<feature type="compositionally biased region" description="Basic residues" evidence="1">
    <location>
        <begin position="203"/>
        <end position="219"/>
    </location>
</feature>
<dbReference type="Proteomes" id="UP001153636">
    <property type="component" value="Chromosome 22"/>
</dbReference>
<feature type="compositionally biased region" description="Basic residues" evidence="1">
    <location>
        <begin position="227"/>
        <end position="240"/>
    </location>
</feature>
<dbReference type="AlphaFoldDB" id="A0A9P0CZ54"/>